<reference evidence="3" key="1">
    <citation type="submission" date="2025-08" db="UniProtKB">
        <authorList>
            <consortium name="RefSeq"/>
        </authorList>
    </citation>
    <scope>IDENTIFICATION</scope>
    <source>
        <tissue evidence="3">Gonads</tissue>
    </source>
</reference>
<dbReference type="KEGG" id="soy:115891858"/>
<feature type="compositionally biased region" description="Low complexity" evidence="1">
    <location>
        <begin position="718"/>
        <end position="732"/>
    </location>
</feature>
<dbReference type="Proteomes" id="UP000504635">
    <property type="component" value="Unplaced"/>
</dbReference>
<evidence type="ECO:0000313" key="2">
    <source>
        <dbReference type="Proteomes" id="UP000504635"/>
    </source>
</evidence>
<feature type="compositionally biased region" description="Basic and acidic residues" evidence="1">
    <location>
        <begin position="806"/>
        <end position="822"/>
    </location>
</feature>
<gene>
    <name evidence="3" type="primary">LOC115891858</name>
</gene>
<evidence type="ECO:0000313" key="3">
    <source>
        <dbReference type="RefSeq" id="XP_030768301.1"/>
    </source>
</evidence>
<feature type="region of interest" description="Disordered" evidence="1">
    <location>
        <begin position="53"/>
        <end position="73"/>
    </location>
</feature>
<dbReference type="GeneID" id="115891858"/>
<protein>
    <submittedName>
        <fullName evidence="3">AT-rich interactive domain-containing protein 1B-like isoform X1</fullName>
    </submittedName>
</protein>
<name>A0A6J2YYP7_SITOR</name>
<organism evidence="2 3">
    <name type="scientific">Sitophilus oryzae</name>
    <name type="common">Rice weevil</name>
    <name type="synonym">Curculio oryzae</name>
    <dbReference type="NCBI Taxonomy" id="7048"/>
    <lineage>
        <taxon>Eukaryota</taxon>
        <taxon>Metazoa</taxon>
        <taxon>Ecdysozoa</taxon>
        <taxon>Arthropoda</taxon>
        <taxon>Hexapoda</taxon>
        <taxon>Insecta</taxon>
        <taxon>Pterygota</taxon>
        <taxon>Neoptera</taxon>
        <taxon>Endopterygota</taxon>
        <taxon>Coleoptera</taxon>
        <taxon>Polyphaga</taxon>
        <taxon>Cucujiformia</taxon>
        <taxon>Curculionidae</taxon>
        <taxon>Dryophthorinae</taxon>
        <taxon>Sitophilus</taxon>
    </lineage>
</organism>
<dbReference type="RefSeq" id="XP_030768301.1">
    <property type="nucleotide sequence ID" value="XM_030912441.1"/>
</dbReference>
<feature type="compositionally biased region" description="Polar residues" evidence="1">
    <location>
        <begin position="96"/>
        <end position="106"/>
    </location>
</feature>
<dbReference type="InParanoid" id="A0A6J2YYP7"/>
<feature type="compositionally biased region" description="Low complexity" evidence="1">
    <location>
        <begin position="831"/>
        <end position="847"/>
    </location>
</feature>
<feature type="compositionally biased region" description="Pro residues" evidence="1">
    <location>
        <begin position="656"/>
        <end position="665"/>
    </location>
</feature>
<feature type="compositionally biased region" description="Basic and acidic residues" evidence="1">
    <location>
        <begin position="64"/>
        <end position="73"/>
    </location>
</feature>
<feature type="region of interest" description="Disordered" evidence="1">
    <location>
        <begin position="796"/>
        <end position="907"/>
    </location>
</feature>
<accession>A0A6J2YYP7</accession>
<sequence>MSRKLTIPRELLANNNETITIHIPEGVNQGTDNLIVRRHGNMLMAHRAEEGDMVPSTSGATTSFHEHSSGERTLHDTLQSSRSTGVEACKSATCGPGSTSQHTQSEVPAARHQPTVSASPPGREVQADSRYLPSLSAAPPGRLPQATVSAVPSYPGANACVPCAGGGGAVRRTGIPLPVGRWGAPRAVPGPSGLNRVNWAQGETQPRDPSGHAVPSPEADDREMMSYLNVSEQSYLMGFHPVISSTQDSDAFRTWDESDFTPSDESDRIFVDYSLHKSQEDRYNIIRGLTPPQCTPCPNDQAGTSAALHGPYRPGVFSPALATFGSGAGGRPNATFNAGAGAGGHLDGTFNVGAGGGGRLEGTYTAGGGAGAGAHPDGTYTAAAAGRLEGTYTAAAGGHPNATYITAAGGHPNATYTAPAGGHPNATYTAAAGGHPNATYTAAAGGHPNATYTAAAGGHPNATYTAAAGGHPNATYTAAAGGHPNATYIAAAGGHPNATYTAAAGGHPNATYTAAAGGHPNATYTAAAGGHPNATYTAAAGGHPNATYTAAAGGRPDATYTGGVCDADCSGGTAGGGAGGRLDGTYTAHPSMRTPPNFLDYPPFDTAVARMYPDRHMDSWEMMGLTPPGPDTPRGNKTHPPRYARKLDFSDTQDSPPRPFSPSPHPYNFNVNRTCPGAGSASSDQDSSVDWFRPYMTSTNQATGRTGARREIFDSIRVGRSPGPSGVSRSSPQDVSYDWSSESDPIFGPQRSIPRSPSPGPRQDVPGRRLNFTSDSSGAGAGACVEGICAEESLPSMFQPRATSTRLREQRSPSPRPRREARGGGCGRGCPGVAAGGRQRTSGAGARAGRRGGCGGGCAGVSDSPPSFFQPGAASTRLRSYDSNSARSRREGSSAGYEADESSCFCN</sequence>
<keyword evidence="2" id="KW-1185">Reference proteome</keyword>
<feature type="compositionally biased region" description="Low complexity" evidence="1">
    <location>
        <begin position="677"/>
        <end position="687"/>
    </location>
</feature>
<feature type="region of interest" description="Disordered" evidence="1">
    <location>
        <begin position="715"/>
        <end position="778"/>
    </location>
</feature>
<proteinExistence type="predicted"/>
<evidence type="ECO:0000256" key="1">
    <source>
        <dbReference type="SAM" id="MobiDB-lite"/>
    </source>
</evidence>
<feature type="region of interest" description="Disordered" evidence="1">
    <location>
        <begin position="186"/>
        <end position="219"/>
    </location>
</feature>
<dbReference type="AlphaFoldDB" id="A0A6J2YYP7"/>
<feature type="region of interest" description="Disordered" evidence="1">
    <location>
        <begin position="622"/>
        <end position="687"/>
    </location>
</feature>
<feature type="region of interest" description="Disordered" evidence="1">
    <location>
        <begin position="89"/>
        <end position="127"/>
    </location>
</feature>